<dbReference type="STRING" id="1236970.JCM9140_924"/>
<feature type="transmembrane region" description="Helical" evidence="1">
    <location>
        <begin position="38"/>
        <end position="55"/>
    </location>
</feature>
<sequence length="391" mass="44543">MTEGLLVYIIFGIAGGLLSTFLCLFAFLKIRHAPGAKYYILATCMCAIFTYGYAFELTSTSLEEIKFWLRIQYLALPFIPVFVLYMCTDYIGYNLPRSISVILNVIPFVTIITHFTNDLHSLYYTSMELRMESPFPIIQLTGGLFFYIHSIFLYACMTLSVGILCVQLKKVTNRFRLQLIMMITGLIVPVIGSVFYLTGLSPHGIDLGPISMSIAFIFHGAALISFQMFNVVPIARHKVFESLQQGMVVLNHNDVIVDYNDAARNIVPSLNKTSIGKSLSNILKEEILKEIVLEETESDYEYKQDGSRRCYQIRFTPVISKSNLKIGRIITFFDVTERVQLQEELHRLASIDGLTQVFNRTFFLKETEQLYAGSGNDFVSIILFDIDHFKI</sequence>
<keyword evidence="1" id="KW-0812">Transmembrane</keyword>
<dbReference type="PANTHER" id="PTHR44757:SF2">
    <property type="entry name" value="BIOFILM ARCHITECTURE MAINTENANCE PROTEIN MBAA"/>
    <property type="match status" value="1"/>
</dbReference>
<feature type="transmembrane region" description="Helical" evidence="1">
    <location>
        <begin position="137"/>
        <end position="165"/>
    </location>
</feature>
<evidence type="ECO:0000259" key="2">
    <source>
        <dbReference type="PROSITE" id="PS50113"/>
    </source>
</evidence>
<evidence type="ECO:0000313" key="3">
    <source>
        <dbReference type="EMBL" id="GAE24958.1"/>
    </source>
</evidence>
<keyword evidence="4" id="KW-1185">Reference proteome</keyword>
<name>W4PZU2_9BACI</name>
<dbReference type="Proteomes" id="UP000018890">
    <property type="component" value="Unassembled WGS sequence"/>
</dbReference>
<dbReference type="RefSeq" id="WP_034742685.1">
    <property type="nucleotide sequence ID" value="NZ_BAUT01000005.1"/>
</dbReference>
<feature type="transmembrane region" description="Helical" evidence="1">
    <location>
        <begin position="67"/>
        <end position="87"/>
    </location>
</feature>
<dbReference type="NCBIfam" id="TIGR00229">
    <property type="entry name" value="sensory_box"/>
    <property type="match status" value="1"/>
</dbReference>
<dbReference type="InterPro" id="IPR052155">
    <property type="entry name" value="Biofilm_reg_signaling"/>
</dbReference>
<dbReference type="InterPro" id="IPR000014">
    <property type="entry name" value="PAS"/>
</dbReference>
<dbReference type="InterPro" id="IPR031621">
    <property type="entry name" value="HisKA_7TM"/>
</dbReference>
<dbReference type="PANTHER" id="PTHR44757">
    <property type="entry name" value="DIGUANYLATE CYCLASE DGCP"/>
    <property type="match status" value="1"/>
</dbReference>
<dbReference type="Gene3D" id="3.30.70.270">
    <property type="match status" value="1"/>
</dbReference>
<feature type="domain" description="PAC" evidence="2">
    <location>
        <begin position="294"/>
        <end position="347"/>
    </location>
</feature>
<organism evidence="3 4">
    <name type="scientific">Halalkalibacter wakoensis JCM 9140</name>
    <dbReference type="NCBI Taxonomy" id="1236970"/>
    <lineage>
        <taxon>Bacteria</taxon>
        <taxon>Bacillati</taxon>
        <taxon>Bacillota</taxon>
        <taxon>Bacilli</taxon>
        <taxon>Bacillales</taxon>
        <taxon>Bacillaceae</taxon>
        <taxon>Halalkalibacter</taxon>
    </lineage>
</organism>
<keyword evidence="1" id="KW-0472">Membrane</keyword>
<feature type="transmembrane region" description="Helical" evidence="1">
    <location>
        <begin position="210"/>
        <end position="232"/>
    </location>
</feature>
<dbReference type="Gene3D" id="3.30.450.20">
    <property type="entry name" value="PAS domain"/>
    <property type="match status" value="1"/>
</dbReference>
<evidence type="ECO:0000313" key="4">
    <source>
        <dbReference type="Proteomes" id="UP000018890"/>
    </source>
</evidence>
<dbReference type="PROSITE" id="PS50113">
    <property type="entry name" value="PAC"/>
    <property type="match status" value="1"/>
</dbReference>
<reference evidence="3" key="1">
    <citation type="journal article" date="2014" name="Genome Announc.">
        <title>Draft Genome Sequences of Three Alkaliphilic Bacillus Strains, Bacillus wakoensis JCM 9140T, Bacillus akibai JCM 9157T, and Bacillus hemicellulosilyticus JCM 9152T.</title>
        <authorList>
            <person name="Yuki M."/>
            <person name="Oshima K."/>
            <person name="Suda W."/>
            <person name="Oshida Y."/>
            <person name="Kitamura K."/>
            <person name="Iida T."/>
            <person name="Hattori M."/>
            <person name="Ohkuma M."/>
        </authorList>
    </citation>
    <scope>NUCLEOTIDE SEQUENCE [LARGE SCALE GENOMIC DNA]</scope>
    <source>
        <strain evidence="3">JCM 9140</strain>
    </source>
</reference>
<dbReference type="InterPro" id="IPR035965">
    <property type="entry name" value="PAS-like_dom_sf"/>
</dbReference>
<accession>W4PZU2</accession>
<gene>
    <name evidence="3" type="ORF">JCM9140_924</name>
</gene>
<dbReference type="AlphaFoldDB" id="W4PZU2"/>
<comment type="caution">
    <text evidence="3">The sequence shown here is derived from an EMBL/GenBank/DDBJ whole genome shotgun (WGS) entry which is preliminary data.</text>
</comment>
<dbReference type="Pfam" id="PF16927">
    <property type="entry name" value="HisKA_7TM"/>
    <property type="match status" value="1"/>
</dbReference>
<feature type="transmembrane region" description="Helical" evidence="1">
    <location>
        <begin position="99"/>
        <end position="117"/>
    </location>
</feature>
<dbReference type="InterPro" id="IPR000700">
    <property type="entry name" value="PAS-assoc_C"/>
</dbReference>
<dbReference type="InterPro" id="IPR043128">
    <property type="entry name" value="Rev_trsase/Diguanyl_cyclase"/>
</dbReference>
<proteinExistence type="predicted"/>
<feature type="transmembrane region" description="Helical" evidence="1">
    <location>
        <begin position="177"/>
        <end position="198"/>
    </location>
</feature>
<dbReference type="EMBL" id="BAUT01000005">
    <property type="protein sequence ID" value="GAE24958.1"/>
    <property type="molecule type" value="Genomic_DNA"/>
</dbReference>
<keyword evidence="1" id="KW-1133">Transmembrane helix</keyword>
<feature type="transmembrane region" description="Helical" evidence="1">
    <location>
        <begin position="6"/>
        <end position="26"/>
    </location>
</feature>
<dbReference type="CDD" id="cd00130">
    <property type="entry name" value="PAS"/>
    <property type="match status" value="1"/>
</dbReference>
<evidence type="ECO:0000256" key="1">
    <source>
        <dbReference type="SAM" id="Phobius"/>
    </source>
</evidence>
<dbReference type="Pfam" id="PF13426">
    <property type="entry name" value="PAS_9"/>
    <property type="match status" value="1"/>
</dbReference>
<dbReference type="SUPFAM" id="SSF55785">
    <property type="entry name" value="PYP-like sensor domain (PAS domain)"/>
    <property type="match status" value="1"/>
</dbReference>
<protein>
    <submittedName>
        <fullName evidence="3">GGDEF domain protein</fullName>
    </submittedName>
</protein>